<dbReference type="OMA" id="CAGQNGM"/>
<dbReference type="Pfam" id="PF03798">
    <property type="entry name" value="TRAM_LAG1_CLN8"/>
    <property type="match status" value="1"/>
</dbReference>
<dbReference type="PROSITE" id="PS50922">
    <property type="entry name" value="TLC"/>
    <property type="match status" value="1"/>
</dbReference>
<evidence type="ECO:0000256" key="6">
    <source>
        <dbReference type="SAM" id="Phobius"/>
    </source>
</evidence>
<feature type="transmembrane region" description="Helical" evidence="6">
    <location>
        <begin position="208"/>
        <end position="227"/>
    </location>
</feature>
<dbReference type="InterPro" id="IPR050846">
    <property type="entry name" value="TLCD"/>
</dbReference>
<keyword evidence="2 5" id="KW-0812">Transmembrane</keyword>
<keyword evidence="3 6" id="KW-1133">Transmembrane helix</keyword>
<reference evidence="8" key="2">
    <citation type="submission" date="2025-09" db="UniProtKB">
        <authorList>
            <consortium name="Ensembl"/>
        </authorList>
    </citation>
    <scope>IDENTIFICATION</scope>
</reference>
<dbReference type="SMART" id="SM00724">
    <property type="entry name" value="TLC"/>
    <property type="match status" value="1"/>
</dbReference>
<name>A0A3Q3X9U2_MOLML</name>
<evidence type="ECO:0000313" key="8">
    <source>
        <dbReference type="Ensembl" id="ENSMMOP00000019014.1"/>
    </source>
</evidence>
<evidence type="ECO:0000256" key="2">
    <source>
        <dbReference type="ARBA" id="ARBA00022692"/>
    </source>
</evidence>
<dbReference type="Proteomes" id="UP000261620">
    <property type="component" value="Unplaced"/>
</dbReference>
<feature type="domain" description="TLC" evidence="7">
    <location>
        <begin position="41"/>
        <end position="235"/>
    </location>
</feature>
<comment type="subcellular location">
    <subcellularLocation>
        <location evidence="1">Membrane</location>
        <topology evidence="1">Multi-pass membrane protein</topology>
    </subcellularLocation>
</comment>
<dbReference type="GO" id="GO:0007009">
    <property type="term" value="P:plasma membrane organization"/>
    <property type="evidence" value="ECO:0007669"/>
    <property type="project" value="TreeGrafter"/>
</dbReference>
<accession>A0A3Q3X9U2</accession>
<dbReference type="Ensembl" id="ENSMMOT00000019329.1">
    <property type="protein sequence ID" value="ENSMMOP00000019014.1"/>
    <property type="gene ID" value="ENSMMOG00000014398.1"/>
</dbReference>
<keyword evidence="9" id="KW-1185">Reference proteome</keyword>
<dbReference type="STRING" id="94237.ENSMMOP00000019014"/>
<dbReference type="InterPro" id="IPR006634">
    <property type="entry name" value="TLC-dom"/>
</dbReference>
<sequence>MDALPKSHPGPAVLACSLLFRVLHRLLRRLPVPKEVTRSELHSWKWRNLSVSMVHSLLTGTWALTCVLVWPETLSNIHSYHTPLSYLLVCVSTGYFLQDAGDIILTGHARGSWEFLLHHALVIWCFLYSLYTQLYVAGAVIALFVEVNSVTLHLRLMLKLAGAQSSTMYHINKYANIFTYVIFRLSTQFYLTWYIIHNYSWLDRSGYFLASLIVMNIMILIYFYRLLRADFFSPRKSSERQNGTHNSRKFLSD</sequence>
<feature type="transmembrane region" description="Helical" evidence="6">
    <location>
        <begin position="49"/>
        <end position="71"/>
    </location>
</feature>
<proteinExistence type="predicted"/>
<dbReference type="PANTHER" id="PTHR13439:SF5">
    <property type="entry name" value="TLC DOMAIN-CONTAINING PROTEIN 1"/>
    <property type="match status" value="1"/>
</dbReference>
<feature type="transmembrane region" description="Helical" evidence="6">
    <location>
        <begin position="83"/>
        <end position="101"/>
    </location>
</feature>
<reference evidence="8" key="1">
    <citation type="submission" date="2025-08" db="UniProtKB">
        <authorList>
            <consortium name="Ensembl"/>
        </authorList>
    </citation>
    <scope>IDENTIFICATION</scope>
</reference>
<dbReference type="GO" id="GO:0055091">
    <property type="term" value="P:phospholipid homeostasis"/>
    <property type="evidence" value="ECO:0007669"/>
    <property type="project" value="TreeGrafter"/>
</dbReference>
<dbReference type="GO" id="GO:0005886">
    <property type="term" value="C:plasma membrane"/>
    <property type="evidence" value="ECO:0007669"/>
    <property type="project" value="TreeGrafter"/>
</dbReference>
<evidence type="ECO:0000256" key="3">
    <source>
        <dbReference type="ARBA" id="ARBA00022989"/>
    </source>
</evidence>
<dbReference type="PANTHER" id="PTHR13439">
    <property type="entry name" value="CT120 PROTEIN"/>
    <property type="match status" value="1"/>
</dbReference>
<dbReference type="GO" id="GO:0097035">
    <property type="term" value="P:regulation of membrane lipid distribution"/>
    <property type="evidence" value="ECO:0007669"/>
    <property type="project" value="TreeGrafter"/>
</dbReference>
<evidence type="ECO:0000256" key="5">
    <source>
        <dbReference type="PROSITE-ProRule" id="PRU00205"/>
    </source>
</evidence>
<evidence type="ECO:0000256" key="1">
    <source>
        <dbReference type="ARBA" id="ARBA00004141"/>
    </source>
</evidence>
<evidence type="ECO:0000259" key="7">
    <source>
        <dbReference type="PROSITE" id="PS50922"/>
    </source>
</evidence>
<evidence type="ECO:0000256" key="4">
    <source>
        <dbReference type="ARBA" id="ARBA00023136"/>
    </source>
</evidence>
<feature type="transmembrane region" description="Helical" evidence="6">
    <location>
        <begin position="177"/>
        <end position="196"/>
    </location>
</feature>
<protein>
    <recommendedName>
        <fullName evidence="7">TLC domain-containing protein</fullName>
    </recommendedName>
</protein>
<dbReference type="AlphaFoldDB" id="A0A3Q3X9U2"/>
<evidence type="ECO:0000313" key="9">
    <source>
        <dbReference type="Proteomes" id="UP000261620"/>
    </source>
</evidence>
<dbReference type="GO" id="GO:0071709">
    <property type="term" value="P:membrane assembly"/>
    <property type="evidence" value="ECO:0007669"/>
    <property type="project" value="TreeGrafter"/>
</dbReference>
<organism evidence="8 9">
    <name type="scientific">Mola mola</name>
    <name type="common">Ocean sunfish</name>
    <name type="synonym">Tetraodon mola</name>
    <dbReference type="NCBI Taxonomy" id="94237"/>
    <lineage>
        <taxon>Eukaryota</taxon>
        <taxon>Metazoa</taxon>
        <taxon>Chordata</taxon>
        <taxon>Craniata</taxon>
        <taxon>Vertebrata</taxon>
        <taxon>Euteleostomi</taxon>
        <taxon>Actinopterygii</taxon>
        <taxon>Neopterygii</taxon>
        <taxon>Teleostei</taxon>
        <taxon>Neoteleostei</taxon>
        <taxon>Acanthomorphata</taxon>
        <taxon>Eupercaria</taxon>
        <taxon>Tetraodontiformes</taxon>
        <taxon>Molidae</taxon>
        <taxon>Mola</taxon>
    </lineage>
</organism>
<keyword evidence="4 5" id="KW-0472">Membrane</keyword>